<dbReference type="KEGG" id="agv:OJF2_57770"/>
<evidence type="ECO:0000313" key="4">
    <source>
        <dbReference type="Proteomes" id="UP000324233"/>
    </source>
</evidence>
<name>A0A5B9WBC9_9BACT</name>
<evidence type="ECO:0008006" key="5">
    <source>
        <dbReference type="Google" id="ProtNLM"/>
    </source>
</evidence>
<evidence type="ECO:0000313" key="3">
    <source>
        <dbReference type="EMBL" id="QEH37190.1"/>
    </source>
</evidence>
<accession>A0A5B9WBC9</accession>
<feature type="signal peptide" evidence="2">
    <location>
        <begin position="1"/>
        <end position="30"/>
    </location>
</feature>
<dbReference type="OrthoDB" id="253793at2"/>
<reference evidence="3 4" key="1">
    <citation type="submission" date="2019-08" db="EMBL/GenBank/DDBJ databases">
        <title>Deep-cultivation of Planctomycetes and their phenomic and genomic characterization uncovers novel biology.</title>
        <authorList>
            <person name="Wiegand S."/>
            <person name="Jogler M."/>
            <person name="Boedeker C."/>
            <person name="Pinto D."/>
            <person name="Vollmers J."/>
            <person name="Rivas-Marin E."/>
            <person name="Kohn T."/>
            <person name="Peeters S.H."/>
            <person name="Heuer A."/>
            <person name="Rast P."/>
            <person name="Oberbeckmann S."/>
            <person name="Bunk B."/>
            <person name="Jeske O."/>
            <person name="Meyerdierks A."/>
            <person name="Storesund J.E."/>
            <person name="Kallscheuer N."/>
            <person name="Luecker S."/>
            <person name="Lage O.M."/>
            <person name="Pohl T."/>
            <person name="Merkel B.J."/>
            <person name="Hornburger P."/>
            <person name="Mueller R.-W."/>
            <person name="Bruemmer F."/>
            <person name="Labrenz M."/>
            <person name="Spormann A.M."/>
            <person name="Op den Camp H."/>
            <person name="Overmann J."/>
            <person name="Amann R."/>
            <person name="Jetten M.S.M."/>
            <person name="Mascher T."/>
            <person name="Medema M.H."/>
            <person name="Devos D.P."/>
            <person name="Kaster A.-K."/>
            <person name="Ovreas L."/>
            <person name="Rohde M."/>
            <person name="Galperin M.Y."/>
            <person name="Jogler C."/>
        </authorList>
    </citation>
    <scope>NUCLEOTIDE SEQUENCE [LARGE SCALE GENOMIC DNA]</scope>
    <source>
        <strain evidence="3 4">OJF2</strain>
    </source>
</reference>
<keyword evidence="4" id="KW-1185">Reference proteome</keyword>
<dbReference type="Proteomes" id="UP000324233">
    <property type="component" value="Chromosome"/>
</dbReference>
<protein>
    <recommendedName>
        <fullName evidence="5">DUF3352 domain-containing protein</fullName>
    </recommendedName>
</protein>
<evidence type="ECO:0000256" key="2">
    <source>
        <dbReference type="SAM" id="SignalP"/>
    </source>
</evidence>
<proteinExistence type="predicted"/>
<gene>
    <name evidence="3" type="ORF">OJF2_57770</name>
</gene>
<keyword evidence="2" id="KW-0732">Signal</keyword>
<dbReference type="AlphaFoldDB" id="A0A5B9WBC9"/>
<sequence precursor="true">MQTAKRAILRPSLVAWIGLFVSGLSGPAAGEARAAAPPEQVLPDSTVFYAKVNDVTKLREAFRQSQYGQLWNDPAMSAFRDDIKEKLKNASDTLKEKIGVTLKELLEIPQGALAIAAVPQDDPKLPIALAIVADAGQNAARMTEVLDRSTKQLEGAGAKVTTEAFQGGSLHVVQPPQKDAGEGKNDRTPPPLVWTSVGSTFFIGSSANAVKDLAGHAEGRSTGSLASVDSFAKTQAKTGAAEAQASWFLDISKVLQLVNKANARGGEAQGQQVEFLINELGINGLKSVGGTLALNSGNYNSITKTFFLAPKPTQGLLKVFTLPAVSLRPESWVPAGVASYQTFSWDLDTAYTAINDLANKFQQGMLSVLEQQLAGPEGGQPLSFQKDIFGPLGDRITLISDFKKPIKEDSQRMLLGIALEDSKAFAGTLSRVIELAGASPKKRDFQGTTIYDFDIPVPNIPGQPEGQVQAGVKGPVSLAIAKETLFVTTDTTLLEQILRPGVVPLADNEQYQIVAKELPAKVSGLTFVRPDEQARLSYDMIKSGQFEKALRAGMAASASRAGQAPPELPKIIDPDKLPDFSVFAKYLTLGGSYSVSDDDGFLSTGFTLRRNNP</sequence>
<evidence type="ECO:0000256" key="1">
    <source>
        <dbReference type="SAM" id="MobiDB-lite"/>
    </source>
</evidence>
<organism evidence="3 4">
    <name type="scientific">Aquisphaera giovannonii</name>
    <dbReference type="NCBI Taxonomy" id="406548"/>
    <lineage>
        <taxon>Bacteria</taxon>
        <taxon>Pseudomonadati</taxon>
        <taxon>Planctomycetota</taxon>
        <taxon>Planctomycetia</taxon>
        <taxon>Isosphaerales</taxon>
        <taxon>Isosphaeraceae</taxon>
        <taxon>Aquisphaera</taxon>
    </lineage>
</organism>
<dbReference type="EMBL" id="CP042997">
    <property type="protein sequence ID" value="QEH37190.1"/>
    <property type="molecule type" value="Genomic_DNA"/>
</dbReference>
<feature type="chain" id="PRO_5022950862" description="DUF3352 domain-containing protein" evidence="2">
    <location>
        <begin position="31"/>
        <end position="613"/>
    </location>
</feature>
<feature type="region of interest" description="Disordered" evidence="1">
    <location>
        <begin position="166"/>
        <end position="191"/>
    </location>
</feature>